<gene>
    <name evidence="1" type="ORF">SAMN05443550_103342</name>
</gene>
<dbReference type="RefSeq" id="WP_175470507.1">
    <property type="nucleotide sequence ID" value="NZ_FNRA01000003.1"/>
</dbReference>
<accession>A0A1H4BGP1</accession>
<evidence type="ECO:0000313" key="1">
    <source>
        <dbReference type="EMBL" id="SEA47339.1"/>
    </source>
</evidence>
<dbReference type="Proteomes" id="UP000198850">
    <property type="component" value="Unassembled WGS sequence"/>
</dbReference>
<dbReference type="AlphaFoldDB" id="A0A1H4BGP1"/>
<name>A0A1H4BGP1_9SPHI</name>
<sequence length="47" mass="5323">MEDKTAPNTESPLTTEPILVDAIIETLSREGENIKELLNRKNLLEEN</sequence>
<dbReference type="EMBL" id="FNRA01000003">
    <property type="protein sequence ID" value="SEA47339.1"/>
    <property type="molecule type" value="Genomic_DNA"/>
</dbReference>
<organism evidence="1 2">
    <name type="scientific">Pedobacter hartonius</name>
    <dbReference type="NCBI Taxonomy" id="425514"/>
    <lineage>
        <taxon>Bacteria</taxon>
        <taxon>Pseudomonadati</taxon>
        <taxon>Bacteroidota</taxon>
        <taxon>Sphingobacteriia</taxon>
        <taxon>Sphingobacteriales</taxon>
        <taxon>Sphingobacteriaceae</taxon>
        <taxon>Pedobacter</taxon>
    </lineage>
</organism>
<protein>
    <submittedName>
        <fullName evidence="1">Uncharacterized protein</fullName>
    </submittedName>
</protein>
<keyword evidence="2" id="KW-1185">Reference proteome</keyword>
<reference evidence="1 2" key="1">
    <citation type="submission" date="2016-10" db="EMBL/GenBank/DDBJ databases">
        <authorList>
            <person name="de Groot N.N."/>
        </authorList>
    </citation>
    <scope>NUCLEOTIDE SEQUENCE [LARGE SCALE GENOMIC DNA]</scope>
    <source>
        <strain evidence="1 2">DSM 19033</strain>
    </source>
</reference>
<proteinExistence type="predicted"/>
<evidence type="ECO:0000313" key="2">
    <source>
        <dbReference type="Proteomes" id="UP000198850"/>
    </source>
</evidence>